<organism evidence="1 2">
    <name type="scientific">Gilvimarinus japonicus</name>
    <dbReference type="NCBI Taxonomy" id="1796469"/>
    <lineage>
        <taxon>Bacteria</taxon>
        <taxon>Pseudomonadati</taxon>
        <taxon>Pseudomonadota</taxon>
        <taxon>Gammaproteobacteria</taxon>
        <taxon>Cellvibrionales</taxon>
        <taxon>Cellvibrionaceae</taxon>
        <taxon>Gilvimarinus</taxon>
    </lineage>
</organism>
<sequence length="91" mass="9397">MSVDGLKILVVPTRPKAGEPGSVCYKRTNANGGVDAAAPAENIQRVPKMLCLIALAADICTIGLPLTQRQLREPLTTDPLGDAGTLSTAGI</sequence>
<keyword evidence="2" id="KW-1185">Reference proteome</keyword>
<dbReference type="RefSeq" id="WP_339616449.1">
    <property type="nucleotide sequence ID" value="NZ_JBHRTL010000001.1"/>
</dbReference>
<name>A0ABV7HM10_9GAMM</name>
<protein>
    <submittedName>
        <fullName evidence="1">Uncharacterized protein</fullName>
    </submittedName>
</protein>
<evidence type="ECO:0000313" key="2">
    <source>
        <dbReference type="Proteomes" id="UP001595548"/>
    </source>
</evidence>
<dbReference type="EMBL" id="JBHRTL010000001">
    <property type="protein sequence ID" value="MFC3153789.1"/>
    <property type="molecule type" value="Genomic_DNA"/>
</dbReference>
<dbReference type="Proteomes" id="UP001595548">
    <property type="component" value="Unassembled WGS sequence"/>
</dbReference>
<gene>
    <name evidence="1" type="ORF">ACFOEB_01110</name>
</gene>
<reference evidence="2" key="1">
    <citation type="journal article" date="2019" name="Int. J. Syst. Evol. Microbiol.">
        <title>The Global Catalogue of Microorganisms (GCM) 10K type strain sequencing project: providing services to taxonomists for standard genome sequencing and annotation.</title>
        <authorList>
            <consortium name="The Broad Institute Genomics Platform"/>
            <consortium name="The Broad Institute Genome Sequencing Center for Infectious Disease"/>
            <person name="Wu L."/>
            <person name="Ma J."/>
        </authorList>
    </citation>
    <scope>NUCLEOTIDE SEQUENCE [LARGE SCALE GENOMIC DNA]</scope>
    <source>
        <strain evidence="2">KCTC 52141</strain>
    </source>
</reference>
<accession>A0ABV7HM10</accession>
<proteinExistence type="predicted"/>
<comment type="caution">
    <text evidence="1">The sequence shown here is derived from an EMBL/GenBank/DDBJ whole genome shotgun (WGS) entry which is preliminary data.</text>
</comment>
<evidence type="ECO:0000313" key="1">
    <source>
        <dbReference type="EMBL" id="MFC3153789.1"/>
    </source>
</evidence>